<evidence type="ECO:0000313" key="3">
    <source>
        <dbReference type="Proteomes" id="UP000308005"/>
    </source>
</evidence>
<feature type="region of interest" description="Disordered" evidence="1">
    <location>
        <begin position="211"/>
        <end position="295"/>
    </location>
</feature>
<sequence length="736" mass="81522">MEPPTNIAFSHEPEWICKEPALVTWNDNDRLELSSIGLPCPTGKPTQITLWVGKHPTNGLCIVLQLRITARFSKRRRVLDYYLPLPPPTGDISVMKVDDASQNLKGCLEDAYGKSSTKKCIRVSFQLSGLGRVLMPIVPDNARCFEGTPFHLLTQFRSLSHTSQLDVYVAYSSYAQHALINLEPPLKNFLACTEHIDLPRSYGGNGGVFDDWRQLGDKSPNSFSDAQQPWLGQGKDQEHTQPGVDTSPRVETHRSLSAEAYEVPEHGPPADVQEMYSPPPYSPTRQSIRTSVRPEPLRVSKLQSELPGYFKRSRAVMCARLNVGLDSDSPGGDEPCAKSAKSDRIELSSSTIIDASNVVDHKRSPQVQRVCSYSPTVANTPSTVEEPQLFPLEYTTPTRREYHTTNSSPVQGLFSSRHTTSHSRTGRSAAIKERDSATGHTLDFNRGSLASLNNTDSSSPETPRIKPTVFTRRLEFLSVPVDAEDIVSKLEHEQSLEKNTGSFVSTQRSLDHVSPTRTDHPLNKALKALVAAQLPPLTTQALQRLMDDLLESVDYSYKVAELGLQETSDEFKVELQLEKDGGLEEITEHAEEILAGVKDQMEDLASGHLVSFEDMLQKTNGQLQQIFKAFLGGLVKAMAMGKDCLDKRAAEDTKVDAPLVRHQRPACENLQPISMPDSPPIAATKLFLQEFGDLRAAAKVKVLERLTSQSTAEVFLTVDRELREAWVASWTGEIAS</sequence>
<name>A0A4S9TRD8_AURPU</name>
<feature type="region of interest" description="Disordered" evidence="1">
    <location>
        <begin position="396"/>
        <end position="466"/>
    </location>
</feature>
<comment type="caution">
    <text evidence="2">The sequence shown here is derived from an EMBL/GenBank/DDBJ whole genome shotgun (WGS) entry which is preliminary data.</text>
</comment>
<protein>
    <submittedName>
        <fullName evidence="2">Uncharacterized protein</fullName>
    </submittedName>
</protein>
<organism evidence="2 3">
    <name type="scientific">Aureobasidium pullulans</name>
    <name type="common">Black yeast</name>
    <name type="synonym">Pullularia pullulans</name>
    <dbReference type="NCBI Taxonomy" id="5580"/>
    <lineage>
        <taxon>Eukaryota</taxon>
        <taxon>Fungi</taxon>
        <taxon>Dikarya</taxon>
        <taxon>Ascomycota</taxon>
        <taxon>Pezizomycotina</taxon>
        <taxon>Dothideomycetes</taxon>
        <taxon>Dothideomycetidae</taxon>
        <taxon>Dothideales</taxon>
        <taxon>Saccotheciaceae</taxon>
        <taxon>Aureobasidium</taxon>
    </lineage>
</organism>
<accession>A0A4S9TRD8</accession>
<dbReference type="EMBL" id="QZBM01000056">
    <property type="protein sequence ID" value="THZ27513.1"/>
    <property type="molecule type" value="Genomic_DNA"/>
</dbReference>
<feature type="compositionally biased region" description="Polar residues" evidence="1">
    <location>
        <begin position="448"/>
        <end position="461"/>
    </location>
</feature>
<reference evidence="2 3" key="1">
    <citation type="submission" date="2018-10" db="EMBL/GenBank/DDBJ databases">
        <title>Fifty Aureobasidium pullulans genomes reveal a recombining polyextremotolerant generalist.</title>
        <authorList>
            <person name="Gostincar C."/>
            <person name="Turk M."/>
            <person name="Zajc J."/>
            <person name="Gunde-Cimerman N."/>
        </authorList>
    </citation>
    <scope>NUCLEOTIDE SEQUENCE [LARGE SCALE GENOMIC DNA]</scope>
    <source>
        <strain evidence="2 3">EXF-3863</strain>
    </source>
</reference>
<evidence type="ECO:0000313" key="2">
    <source>
        <dbReference type="EMBL" id="THZ27513.1"/>
    </source>
</evidence>
<proteinExistence type="predicted"/>
<feature type="compositionally biased region" description="Polar residues" evidence="1">
    <location>
        <begin position="404"/>
        <end position="414"/>
    </location>
</feature>
<dbReference type="Proteomes" id="UP000308005">
    <property type="component" value="Unassembled WGS sequence"/>
</dbReference>
<gene>
    <name evidence="2" type="ORF">D6C91_02230</name>
</gene>
<dbReference type="AlphaFoldDB" id="A0A4S9TRD8"/>
<evidence type="ECO:0000256" key="1">
    <source>
        <dbReference type="SAM" id="MobiDB-lite"/>
    </source>
</evidence>